<dbReference type="Proteomes" id="UP000653578">
    <property type="component" value="Unassembled WGS sequence"/>
</dbReference>
<sequence>MVFMELEGQIPTIQLGVSKVDITPEFPISLAGFAVRSELGAFEGVSHRLFARIFAFVTGDRDGDKRDAVLISADLLWWGSDRVPTLKRRIHERFGIAEDTIFLHGTHTHSGPQTSSLFTSYLGVMDEKYIVSLENLVIEGIEAALLQAEPVQIEQGTGHSPLGINRRGVVKSPPETEPVDHELRVIRFRKVDGNTKGLLVHYACHPVITRDNFVSSEYIGVAMEAVEQFIGECTVAAFLQGTCGDINPGDGERVIRGNNEVVMQVGKDFAACIIETLNKSMERITPCSLQWEKSIVELPLVSLPERRQLEITAQSSGVLGEWSNLMLARLERLSPSILLELSVLNLADGLTLLGMNAEVVVEYGLYIKQLSKGTVLPIGYTNGMFGYIPTAQQLVEGGYETHESTLYFAMASCFDRTVESTVKEALLNLLS</sequence>
<comment type="caution">
    <text evidence="3">The sequence shown here is derived from an EMBL/GenBank/DDBJ whole genome shotgun (WGS) entry which is preliminary data.</text>
</comment>
<evidence type="ECO:0000259" key="2">
    <source>
        <dbReference type="Pfam" id="PF04734"/>
    </source>
</evidence>
<feature type="domain" description="Neutral/alkaline non-lysosomal ceramidase N-terminal" evidence="2">
    <location>
        <begin position="14"/>
        <end position="248"/>
    </location>
</feature>
<dbReference type="Pfam" id="PF04734">
    <property type="entry name" value="Ceramidase_alk"/>
    <property type="match status" value="1"/>
</dbReference>
<dbReference type="EMBL" id="WHNY01000063">
    <property type="protein sequence ID" value="NOU66513.1"/>
    <property type="molecule type" value="Genomic_DNA"/>
</dbReference>
<protein>
    <recommendedName>
        <fullName evidence="2">Neutral/alkaline non-lysosomal ceramidase N-terminal domain-containing protein</fullName>
    </recommendedName>
</protein>
<evidence type="ECO:0000313" key="4">
    <source>
        <dbReference type="Proteomes" id="UP000653578"/>
    </source>
</evidence>
<accession>A0ABX1XDI1</accession>
<reference evidence="3 4" key="1">
    <citation type="submission" date="2019-10" db="EMBL/GenBank/DDBJ databases">
        <title>Description of Paenibacillus humi sp. nov.</title>
        <authorList>
            <person name="Carlier A."/>
            <person name="Qi S."/>
        </authorList>
    </citation>
    <scope>NUCLEOTIDE SEQUENCE [LARGE SCALE GENOMIC DNA]</scope>
    <source>
        <strain evidence="3 4">LMG 31461</strain>
    </source>
</reference>
<evidence type="ECO:0000313" key="3">
    <source>
        <dbReference type="EMBL" id="NOU66513.1"/>
    </source>
</evidence>
<gene>
    <name evidence="3" type="ORF">GC096_20945</name>
</gene>
<dbReference type="InterPro" id="IPR031329">
    <property type="entry name" value="NEUT/ALK_ceramidase_N"/>
</dbReference>
<feature type="region of interest" description="Disordered" evidence="1">
    <location>
        <begin position="157"/>
        <end position="176"/>
    </location>
</feature>
<proteinExistence type="predicted"/>
<name>A0ABX1XDI1_9BACL</name>
<organism evidence="3 4">
    <name type="scientific">Paenibacillus plantarum</name>
    <dbReference type="NCBI Taxonomy" id="2654975"/>
    <lineage>
        <taxon>Bacteria</taxon>
        <taxon>Bacillati</taxon>
        <taxon>Bacillota</taxon>
        <taxon>Bacilli</taxon>
        <taxon>Bacillales</taxon>
        <taxon>Paenibacillaceae</taxon>
        <taxon>Paenibacillus</taxon>
    </lineage>
</organism>
<evidence type="ECO:0000256" key="1">
    <source>
        <dbReference type="SAM" id="MobiDB-lite"/>
    </source>
</evidence>
<keyword evidence="4" id="KW-1185">Reference proteome</keyword>